<feature type="compositionally biased region" description="Basic and acidic residues" evidence="5">
    <location>
        <begin position="138"/>
        <end position="158"/>
    </location>
</feature>
<dbReference type="InterPro" id="IPR011889">
    <property type="entry name" value="Liste_lipo_26"/>
</dbReference>
<evidence type="ECO:0000313" key="8">
    <source>
        <dbReference type="EMBL" id="KRM40511.1"/>
    </source>
</evidence>
<keyword evidence="3" id="KW-0732">Signal</keyword>
<keyword evidence="2" id="KW-0964">Secreted</keyword>
<sequence>MKKLRANFENKPHYSIRKLSVGVTSVIVGLSFFGFTSNVVKADDQAASTVEKREQHPEQSTVTSNTDKVEGNAAEKQAQNTVDIDTASLDTDTTHVKASLNEVNDEKIAKETSKTTVNLNSEKKSQSVQVKEQSTTEVNKDKSNVKPDDSSTKAKNPESDSTLQNVPANVNDWQYNTDNNQDINLTDYIGKDKLHIVIPNDQDFIQAGKLHEGHKVKITSAVMYNIIVKKQPQSVVISKNNNGKVVASDHDWSNAFGGKLSDTRFGVSGTDPKLEVLDVTNLDTHNITNFSQMFYYCDNLKTIGDLSNWDVSNGTNFVRMFKNASSLITIGDLSNWNVSNGTDFTGMFNQARHIEKLGDLAHWNVGKSKSFDNMFRDTWNLHDIGDVSDWNVANSKSFQWMFGNSALDRINISGWDLRNATNFSNMFQGEPFKEVKNPANGLWVPQTVHHDKIVIANDIKLPANAAKIITDHDFAGGNSHQFVITNNDVLLNIKVANISNDINVMDKQNDILFAFVMPSFFKINDMNHLEDEIKAQILQRLKEQIADYNSTNDDRGILSWSDDQIKGLISPITNKLTISDNKEIGTLTLTTKNGDKVEDMTVPVIWNLSQVEKNVTRKVIARLPNGEEKLLKTQVVRYYREVEWDKLLIDTPIEFTPWEVVPGTLDFWKQLILTDEPYTPTEEEKNITEVVNTAIPGYIFDPNNVKTVDENLNSDDNSVTVDWSQKVGPDKRNEYIYINYTAKKYHANFKYVTDSDRWYYPKYQKNNVEETYDEIITVPDQYKTLPKFFKDKHFKLSYIEYEGHHYQPADLTKLKYSFTKDTDFIYHLVPTASVITYKDVTGLDKKDYDSQGVVITASVMNNLNVDTNPKNENGKWDYDTNGWTYVSSRSPNKTNLTVYLKAKDKSINRTIKYVDKNGNKLLPNESALIFVTHKVGEFEKDLRPKYEGNLGENSIFNIPSKKEINGQTSYFDGNNSYFATNAEKNHQKIADNGITVNKLAKTILVNVPETIEDGTSYTFVLPYVQSHINVIYKDVTGVNDDLYKEQAKVIEGHEKSIVYTDQPGMPFLNTNGWNYEQDNWVVASTTERPRIFVGQGGKYNQDYVIYLKHGTESVVKTVTETIQYQLSDGTKLPGLTYENSVTLNGTRDKVTKAVSYDEQSFPAVSIPVKKGYTATVDGQPVTEIAEIDVDGTTTDIVKTVTYTPDAQEAMVEYIDDTDHKVIAQSPILSGVTDGTINYNTNQTIEALMNEGYVLVPNSDETKIRSMKFDNDDNSDQLFRVHFIHAIKQVNRTDDVKKTIHYVYENGKQAQSNNAQTVHFTESGIEDLVTGKTKWTNATSQNFADVSTPKIEGYTPDQTNVAGQTVNFGDKDIHVTVTYKADPQTAHVIFRDDDLGTDLEKQDMHGVTDSNIDFSNAQNSFNEYLLSRGFEFVNLADETASRNNALDIQDQFVTADKDKAMSFTSKFGNPKYEQFFVVHLRHTKQSAMVQYVDDTENKVISTSGMLNGKSGEQIDYSTVNTIDQLIGKGYELVSDATNGTPIILDQDSNSDQVYLVHLKHGIRPTKPGDKNKDGSDIVLTGKATAIIHYVDENGIKVADDKVQTIHFKRTGKTDAVTGEVIELNPWIADKSFISIKSADVPGYTAGKKEILPATPMEPEEKAQEYTVVYTENTPDSDGPQNGNNGDDGDIDDNGGSPTGDPSSENEPGTDVPTWVKNSEEKDTYVEKHKDSKPVYEDNKTVAKQIKKVAADAKRSVRGGDVIGKTETVNKHVVLDKVHPVHFTDKEQAELPQTSEKQNKLGLIGLVFASIAGLFGLAGNRKQRK</sequence>
<evidence type="ECO:0000256" key="6">
    <source>
        <dbReference type="SAM" id="Phobius"/>
    </source>
</evidence>
<dbReference type="RefSeq" id="WP_025080446.1">
    <property type="nucleotide sequence ID" value="NZ_AZGI01000015.1"/>
</dbReference>
<evidence type="ECO:0000313" key="9">
    <source>
        <dbReference type="Proteomes" id="UP000051223"/>
    </source>
</evidence>
<dbReference type="InterPro" id="IPR019931">
    <property type="entry name" value="LPXTG_anchor"/>
</dbReference>
<gene>
    <name evidence="8" type="ORF">FC39_GL000534</name>
</gene>
<dbReference type="STRING" id="1423754.FC39_GL000534"/>
<dbReference type="NCBIfam" id="TIGR01168">
    <property type="entry name" value="YSIRK_signal"/>
    <property type="match status" value="1"/>
</dbReference>
<dbReference type="Pfam" id="PF17966">
    <property type="entry name" value="Muc_B2"/>
    <property type="match status" value="3"/>
</dbReference>
<dbReference type="EMBL" id="AZGI01000015">
    <property type="protein sequence ID" value="KRM40511.1"/>
    <property type="molecule type" value="Genomic_DNA"/>
</dbReference>
<feature type="region of interest" description="Disordered" evidence="5">
    <location>
        <begin position="49"/>
        <end position="78"/>
    </location>
</feature>
<accession>A0A0R1YE33</accession>
<evidence type="ECO:0000256" key="3">
    <source>
        <dbReference type="ARBA" id="ARBA00022729"/>
    </source>
</evidence>
<feature type="transmembrane region" description="Helical" evidence="6">
    <location>
        <begin position="1799"/>
        <end position="1817"/>
    </location>
</feature>
<feature type="region of interest" description="Disordered" evidence="5">
    <location>
        <begin position="1670"/>
        <end position="1730"/>
    </location>
</feature>
<keyword evidence="6" id="KW-0472">Membrane</keyword>
<dbReference type="InterPro" id="IPR032675">
    <property type="entry name" value="LRR_dom_sf"/>
</dbReference>
<comment type="caution">
    <text evidence="8">The sequence shown here is derived from an EMBL/GenBank/DDBJ whole genome shotgun (WGS) entry which is preliminary data.</text>
</comment>
<dbReference type="PROSITE" id="PS50847">
    <property type="entry name" value="GRAM_POS_ANCHORING"/>
    <property type="match status" value="1"/>
</dbReference>
<dbReference type="InterPro" id="IPR005046">
    <property type="entry name" value="DUF285"/>
</dbReference>
<dbReference type="InterPro" id="IPR041495">
    <property type="entry name" value="Mub_B2"/>
</dbReference>
<dbReference type="Gene3D" id="3.80.10.10">
    <property type="entry name" value="Ribonuclease Inhibitor"/>
    <property type="match status" value="1"/>
</dbReference>
<dbReference type="eggNOG" id="COG4932">
    <property type="taxonomic scope" value="Bacteria"/>
</dbReference>
<organism evidence="8 9">
    <name type="scientific">Lactobacillus hamsteri DSM 5661 = JCM 6256</name>
    <dbReference type="NCBI Taxonomy" id="1423754"/>
    <lineage>
        <taxon>Bacteria</taxon>
        <taxon>Bacillati</taxon>
        <taxon>Bacillota</taxon>
        <taxon>Bacilli</taxon>
        <taxon>Lactobacillales</taxon>
        <taxon>Lactobacillaceae</taxon>
        <taxon>Lactobacillus</taxon>
    </lineage>
</organism>
<protein>
    <recommendedName>
        <fullName evidence="7">Gram-positive cocci surface proteins LPxTG domain-containing protein</fullName>
    </recommendedName>
</protein>
<keyword evidence="6" id="KW-0812">Transmembrane</keyword>
<feature type="compositionally biased region" description="Polar residues" evidence="5">
    <location>
        <begin position="114"/>
        <end position="137"/>
    </location>
</feature>
<dbReference type="Pfam" id="PF17965">
    <property type="entry name" value="MucBP_2"/>
    <property type="match status" value="3"/>
</dbReference>
<feature type="region of interest" description="Disordered" evidence="5">
    <location>
        <begin position="112"/>
        <end position="166"/>
    </location>
</feature>
<dbReference type="Proteomes" id="UP000051223">
    <property type="component" value="Unassembled WGS sequence"/>
</dbReference>
<feature type="compositionally biased region" description="Basic and acidic residues" evidence="5">
    <location>
        <begin position="1716"/>
        <end position="1730"/>
    </location>
</feature>
<keyword evidence="9" id="KW-1185">Reference proteome</keyword>
<dbReference type="OrthoDB" id="370441at2"/>
<dbReference type="InterPro" id="IPR041558">
    <property type="entry name" value="MucBP_2"/>
</dbReference>
<dbReference type="NCBIfam" id="TIGR02167">
    <property type="entry name" value="Liste_lipo_26"/>
    <property type="match status" value="1"/>
</dbReference>
<evidence type="ECO:0000259" key="7">
    <source>
        <dbReference type="PROSITE" id="PS50847"/>
    </source>
</evidence>
<dbReference type="Gene3D" id="2.60.40.4300">
    <property type="match status" value="3"/>
</dbReference>
<evidence type="ECO:0000256" key="2">
    <source>
        <dbReference type="ARBA" id="ARBA00022525"/>
    </source>
</evidence>
<proteinExistence type="predicted"/>
<reference evidence="8 9" key="1">
    <citation type="journal article" date="2015" name="Genome Announc.">
        <title>Expanding the biotechnology potential of lactobacilli through comparative genomics of 213 strains and associated genera.</title>
        <authorList>
            <person name="Sun Z."/>
            <person name="Harris H.M."/>
            <person name="McCann A."/>
            <person name="Guo C."/>
            <person name="Argimon S."/>
            <person name="Zhang W."/>
            <person name="Yang X."/>
            <person name="Jeffery I.B."/>
            <person name="Cooney J.C."/>
            <person name="Kagawa T.F."/>
            <person name="Liu W."/>
            <person name="Song Y."/>
            <person name="Salvetti E."/>
            <person name="Wrobel A."/>
            <person name="Rasinkangas P."/>
            <person name="Parkhill J."/>
            <person name="Rea M.C."/>
            <person name="O'Sullivan O."/>
            <person name="Ritari J."/>
            <person name="Douillard F.P."/>
            <person name="Paul Ross R."/>
            <person name="Yang R."/>
            <person name="Briner A.E."/>
            <person name="Felis G.E."/>
            <person name="de Vos W.M."/>
            <person name="Barrangou R."/>
            <person name="Klaenhammer T.R."/>
            <person name="Caufield P.W."/>
            <person name="Cui Y."/>
            <person name="Zhang H."/>
            <person name="O'Toole P.W."/>
        </authorList>
    </citation>
    <scope>NUCLEOTIDE SEQUENCE [LARGE SCALE GENOMIC DNA]</scope>
    <source>
        <strain evidence="8 9">DSM 5661</strain>
    </source>
</reference>
<feature type="domain" description="Gram-positive cocci surface proteins LPxTG" evidence="7">
    <location>
        <begin position="1789"/>
        <end position="1823"/>
    </location>
</feature>
<dbReference type="Gene3D" id="3.10.20.470">
    <property type="match status" value="3"/>
</dbReference>
<keyword evidence="6" id="KW-1133">Transmembrane helix</keyword>
<evidence type="ECO:0000256" key="5">
    <source>
        <dbReference type="SAM" id="MobiDB-lite"/>
    </source>
</evidence>
<keyword evidence="1" id="KW-0134">Cell wall</keyword>
<dbReference type="Pfam" id="PF04650">
    <property type="entry name" value="YSIRK_signal"/>
    <property type="match status" value="1"/>
</dbReference>
<keyword evidence="4" id="KW-0572">Peptidoglycan-anchor</keyword>
<dbReference type="PATRIC" id="fig|1423754.3.peg.554"/>
<dbReference type="eggNOG" id="COG4886">
    <property type="taxonomic scope" value="Bacteria"/>
</dbReference>
<name>A0A0R1YE33_9LACO</name>
<evidence type="ECO:0000256" key="4">
    <source>
        <dbReference type="ARBA" id="ARBA00023088"/>
    </source>
</evidence>
<dbReference type="InterPro" id="IPR005877">
    <property type="entry name" value="YSIRK_signal_dom"/>
</dbReference>
<dbReference type="Pfam" id="PF03382">
    <property type="entry name" value="DUF285"/>
    <property type="match status" value="1"/>
</dbReference>
<evidence type="ECO:0000256" key="1">
    <source>
        <dbReference type="ARBA" id="ARBA00022512"/>
    </source>
</evidence>